<dbReference type="Proteomes" id="UP000050398">
    <property type="component" value="Unassembled WGS sequence"/>
</dbReference>
<dbReference type="Pfam" id="PF06445">
    <property type="entry name" value="GyrI-like"/>
    <property type="match status" value="1"/>
</dbReference>
<accession>A0A0P6VXI4</accession>
<dbReference type="InterPro" id="IPR010499">
    <property type="entry name" value="AraC_E-bd"/>
</dbReference>
<dbReference type="eggNOG" id="COG3708">
    <property type="taxonomic scope" value="Bacteria"/>
</dbReference>
<reference evidence="2 3" key="1">
    <citation type="submission" date="2015-08" db="EMBL/GenBank/DDBJ databases">
        <title>Draft Genome Sequence of Bacillus vietnamensis UCD-SED5.</title>
        <authorList>
            <person name="Lee R.D."/>
            <person name="Jospin G."/>
            <person name="Lang J.M."/>
            <person name="Coil D.A."/>
            <person name="Eisen J.A."/>
        </authorList>
    </citation>
    <scope>NUCLEOTIDE SEQUENCE [LARGE SCALE GENOMIC DNA]</scope>
    <source>
        <strain evidence="2 3">UCD-SED5</strain>
    </source>
</reference>
<dbReference type="RefSeq" id="WP_060672384.1">
    <property type="nucleotide sequence ID" value="NZ_LIXZ01000006.1"/>
</dbReference>
<organism evidence="2 3">
    <name type="scientific">Rossellomorea vietnamensis</name>
    <dbReference type="NCBI Taxonomy" id="218284"/>
    <lineage>
        <taxon>Bacteria</taxon>
        <taxon>Bacillati</taxon>
        <taxon>Bacillota</taxon>
        <taxon>Bacilli</taxon>
        <taxon>Bacillales</taxon>
        <taxon>Bacillaceae</taxon>
        <taxon>Rossellomorea</taxon>
    </lineage>
</organism>
<sequence length="155" mass="17954">MEINVASLEDKLLVGIGWTGPYGRGSEIPRLFTKFQQMIPSIHHINGDECIYAPFHDRATDFTYYCTVEVDRVEKLPPGLVELSLPAGEYAHALYEGLSTEVEQAYFAIFNWIKENGFEKDYSRLSVEKYLSQDREINETEDRRKLELFVPIKQK</sequence>
<evidence type="ECO:0000259" key="1">
    <source>
        <dbReference type="SMART" id="SM00871"/>
    </source>
</evidence>
<comment type="caution">
    <text evidence="2">The sequence shown here is derived from an EMBL/GenBank/DDBJ whole genome shotgun (WGS) entry which is preliminary data.</text>
</comment>
<evidence type="ECO:0000313" key="3">
    <source>
        <dbReference type="Proteomes" id="UP000050398"/>
    </source>
</evidence>
<gene>
    <name evidence="2" type="ORF">AM506_10220</name>
</gene>
<dbReference type="SUPFAM" id="SSF55136">
    <property type="entry name" value="Probable bacterial effector-binding domain"/>
    <property type="match status" value="1"/>
</dbReference>
<dbReference type="PATRIC" id="fig|218284.4.peg.3716"/>
<dbReference type="Gene3D" id="3.20.80.10">
    <property type="entry name" value="Regulatory factor, effector binding domain"/>
    <property type="match status" value="1"/>
</dbReference>
<name>A0A0P6VXI4_9BACI</name>
<evidence type="ECO:0000313" key="2">
    <source>
        <dbReference type="EMBL" id="KPL59821.1"/>
    </source>
</evidence>
<feature type="domain" description="AraC effector-binding" evidence="1">
    <location>
        <begin position="1"/>
        <end position="153"/>
    </location>
</feature>
<proteinExistence type="predicted"/>
<protein>
    <recommendedName>
        <fullName evidence="1">AraC effector-binding domain-containing protein</fullName>
    </recommendedName>
</protein>
<dbReference type="OrthoDB" id="2734147at2"/>
<dbReference type="EMBL" id="LIXZ01000006">
    <property type="protein sequence ID" value="KPL59821.1"/>
    <property type="molecule type" value="Genomic_DNA"/>
</dbReference>
<dbReference type="SMART" id="SM00871">
    <property type="entry name" value="AraC_E_bind"/>
    <property type="match status" value="1"/>
</dbReference>
<dbReference type="InterPro" id="IPR011256">
    <property type="entry name" value="Reg_factor_effector_dom_sf"/>
</dbReference>
<dbReference type="InterPro" id="IPR029442">
    <property type="entry name" value="GyrI-like"/>
</dbReference>
<dbReference type="AlphaFoldDB" id="A0A0P6VXI4"/>